<dbReference type="Proteomes" id="UP001597214">
    <property type="component" value="Unassembled WGS sequence"/>
</dbReference>
<evidence type="ECO:0000256" key="7">
    <source>
        <dbReference type="ARBA" id="ARBA00048807"/>
    </source>
</evidence>
<dbReference type="RefSeq" id="WP_377930680.1">
    <property type="nucleotide sequence ID" value="NZ_JBHUEM010000055.1"/>
</dbReference>
<keyword evidence="6 8" id="KW-0456">Lyase</keyword>
<evidence type="ECO:0000256" key="6">
    <source>
        <dbReference type="ARBA" id="ARBA00023239"/>
    </source>
</evidence>
<dbReference type="InterPro" id="IPR007115">
    <property type="entry name" value="6-PTP_synth/QueD"/>
</dbReference>
<dbReference type="Gene3D" id="3.30.479.10">
    <property type="entry name" value="6-pyruvoyl tetrahydropterin synthase/QueD"/>
    <property type="match status" value="1"/>
</dbReference>
<comment type="similarity">
    <text evidence="2 8">Belongs to the PTPS family. QueD subfamily.</text>
</comment>
<reference evidence="10" key="1">
    <citation type="journal article" date="2019" name="Int. J. Syst. Evol. Microbiol.">
        <title>The Global Catalogue of Microorganisms (GCM) 10K type strain sequencing project: providing services to taxonomists for standard genome sequencing and annotation.</title>
        <authorList>
            <consortium name="The Broad Institute Genomics Platform"/>
            <consortium name="The Broad Institute Genome Sequencing Center for Infectious Disease"/>
            <person name="Wu L."/>
            <person name="Ma J."/>
        </authorList>
    </citation>
    <scope>NUCLEOTIDE SEQUENCE [LARGE SCALE GENOMIC DNA]</scope>
    <source>
        <strain evidence="10">CCUG 49339</strain>
    </source>
</reference>
<dbReference type="GO" id="GO:0070497">
    <property type="term" value="F:6-carboxytetrahydropterin synthase activity"/>
    <property type="evidence" value="ECO:0007669"/>
    <property type="project" value="UniProtKB-EC"/>
</dbReference>
<gene>
    <name evidence="9" type="primary">queD</name>
    <name evidence="9" type="ORF">ACFSCX_23435</name>
</gene>
<evidence type="ECO:0000256" key="4">
    <source>
        <dbReference type="ARBA" id="ARBA00022723"/>
    </source>
</evidence>
<keyword evidence="8" id="KW-0671">Queuosine biosynthesis</keyword>
<keyword evidence="10" id="KW-1185">Reference proteome</keyword>
<comment type="catalytic activity">
    <reaction evidence="7 8">
        <text>7,8-dihydroneopterin 3'-triphosphate + H2O = 6-carboxy-5,6,7,8-tetrahydropterin + triphosphate + acetaldehyde + 2 H(+)</text>
        <dbReference type="Rhea" id="RHEA:27966"/>
        <dbReference type="ChEBI" id="CHEBI:15343"/>
        <dbReference type="ChEBI" id="CHEBI:15377"/>
        <dbReference type="ChEBI" id="CHEBI:15378"/>
        <dbReference type="ChEBI" id="CHEBI:18036"/>
        <dbReference type="ChEBI" id="CHEBI:58462"/>
        <dbReference type="ChEBI" id="CHEBI:61032"/>
        <dbReference type="EC" id="4.1.2.50"/>
    </reaction>
</comment>
<proteinExistence type="inferred from homology"/>
<comment type="cofactor">
    <cofactor evidence="8">
        <name>Zn(2+)</name>
        <dbReference type="ChEBI" id="CHEBI:29105"/>
    </cofactor>
    <text evidence="8">Binds 1 zinc ion per subunit.</text>
</comment>
<accession>A0ABW4LYY7</accession>
<evidence type="ECO:0000313" key="9">
    <source>
        <dbReference type="EMBL" id="MFD1739438.1"/>
    </source>
</evidence>
<evidence type="ECO:0000313" key="10">
    <source>
        <dbReference type="Proteomes" id="UP001597214"/>
    </source>
</evidence>
<dbReference type="SUPFAM" id="SSF55620">
    <property type="entry name" value="Tetrahydrobiopterin biosynthesis enzymes-like"/>
    <property type="match status" value="1"/>
</dbReference>
<keyword evidence="4 8" id="KW-0479">Metal-binding</keyword>
<dbReference type="Pfam" id="PF01242">
    <property type="entry name" value="PTPS"/>
    <property type="match status" value="1"/>
</dbReference>
<evidence type="ECO:0000256" key="1">
    <source>
        <dbReference type="ARBA" id="ARBA00005061"/>
    </source>
</evidence>
<sequence length="146" mass="17002">MIQQFYPQVQHDFRYELNKDMNFAAAHFIPHEQAGVCKDIHGHTYFVNITIGGDELNDSGFLINFKSLKDAVHGRYDHTLLNQLDEFKQQDPHHFPTTEVVARTIWQNIQNLLDTLSNQPKCLQVIVRETPTSYVVYRPKAGDFRD</sequence>
<name>A0ABW4LYY7_9BACI</name>
<keyword evidence="5 8" id="KW-0862">Zinc</keyword>
<evidence type="ECO:0000256" key="3">
    <source>
        <dbReference type="ARBA" id="ARBA00018141"/>
    </source>
</evidence>
<dbReference type="PANTHER" id="PTHR12589">
    <property type="entry name" value="PYRUVOYL TETRAHYDROBIOPTERIN SYNTHASE"/>
    <property type="match status" value="1"/>
</dbReference>
<comment type="caution">
    <text evidence="9">The sequence shown here is derived from an EMBL/GenBank/DDBJ whole genome shotgun (WGS) entry which is preliminary data.</text>
</comment>
<evidence type="ECO:0000256" key="5">
    <source>
        <dbReference type="ARBA" id="ARBA00022833"/>
    </source>
</evidence>
<dbReference type="EMBL" id="JBHUEM010000055">
    <property type="protein sequence ID" value="MFD1739438.1"/>
    <property type="molecule type" value="Genomic_DNA"/>
</dbReference>
<dbReference type="NCBIfam" id="TIGR03367">
    <property type="entry name" value="queuosine_QueD"/>
    <property type="match status" value="1"/>
</dbReference>
<evidence type="ECO:0000256" key="2">
    <source>
        <dbReference type="ARBA" id="ARBA00008900"/>
    </source>
</evidence>
<dbReference type="EC" id="4.-.-.-" evidence="8"/>
<organism evidence="9 10">
    <name type="scientific">Bacillus salitolerans</name>
    <dbReference type="NCBI Taxonomy" id="1437434"/>
    <lineage>
        <taxon>Bacteria</taxon>
        <taxon>Bacillati</taxon>
        <taxon>Bacillota</taxon>
        <taxon>Bacilli</taxon>
        <taxon>Bacillales</taxon>
        <taxon>Bacillaceae</taxon>
        <taxon>Bacillus</taxon>
    </lineage>
</organism>
<comment type="pathway">
    <text evidence="1 8">Purine metabolism; 7-cyano-7-deazaguanine biosynthesis.</text>
</comment>
<dbReference type="InterPro" id="IPR038418">
    <property type="entry name" value="6-PTP_synth/QueD_sf"/>
</dbReference>
<dbReference type="PIRSF" id="PIRSF006113">
    <property type="entry name" value="PTP_synth"/>
    <property type="match status" value="1"/>
</dbReference>
<evidence type="ECO:0000256" key="8">
    <source>
        <dbReference type="PIRNR" id="PIRNR006113"/>
    </source>
</evidence>
<protein>
    <recommendedName>
        <fullName evidence="3 8">6-carboxy-5,6,7,8-tetrahydropterin synthase</fullName>
        <ecNumber evidence="8">4.-.-.-</ecNumber>
    </recommendedName>
</protein>
<dbReference type="PANTHER" id="PTHR12589:SF7">
    <property type="entry name" value="6-PYRUVOYL TETRAHYDROBIOPTERIN SYNTHASE"/>
    <property type="match status" value="1"/>
</dbReference>